<dbReference type="PANTHER" id="PTHR47718">
    <property type="entry name" value="OS01G0519700 PROTEIN"/>
    <property type="match status" value="1"/>
</dbReference>
<gene>
    <name evidence="7" type="primary">LOC107477970</name>
</gene>
<dbReference type="InterPro" id="IPR004330">
    <property type="entry name" value="FAR1_DNA_bnd_dom"/>
</dbReference>
<dbReference type="GO" id="GO:0008270">
    <property type="term" value="F:zinc ion binding"/>
    <property type="evidence" value="ECO:0007669"/>
    <property type="project" value="UniProtKB-KW"/>
</dbReference>
<dbReference type="SMART" id="SM00575">
    <property type="entry name" value="ZnF_PMZ"/>
    <property type="match status" value="1"/>
</dbReference>
<sequence length="736" mass="85057">MNVLHDLDPQERTLEDVSDCVSDSDEYFGDNFYDDWDNRAINGIADLQTVKFKELTADQIRRLPFPDRSVAFSFYNLYAKMNGFSARKSQIRRNVNNDVTQQAFVCFRQGFRDLCSDNDAARRKREPKPTTRCGCGTEMRVHIHEETGRWIVSYFQEEHNHEMLDDMLTFMLPGHRKMNSAAIDQMNMMLKVGIKTPQIYSSFVHTAGRFHNVPFLKIDMYNQIDKQRRLIGGDAKACLKYLESTAAESPGIQLDYHLFGDVVAFDATYRKNKYMCPLVVFSGVNHHNQTIVFASALVANENEATYTWLLEQFLDAMKGNKPRCVITDGHGAMKKAIETVFAGAYHRLCAWHLIRNATSNLSNPTFTSEFKKCMLFDYEVSEFEEKWENLVSSLGLHDNEWVCDLYARRKMWATAHMRGHFFGGFRTTSRCEGLHSMLGKFVHSRHNLRDFVEQFFRCISQMRSREAQSDLQSIVGDLVLQSPLHDLERSAANMLTREIFLLFRPMLSRACTLKIRSCTYTPTFEIYTLSRSGSLHKEWRVSHYPNEEIYKCSCMRMESLGIPCDHVVAVLVHLDATKLPKSLILDRWSKNARSRVHAFMDNGPFCWDSMVTCRNWMLSDLCRELCLLGSAGDAEFSELRDKFQNEISPQDDCYRPDWTDVEYTSFFWDGDGGSDNFDMEIPYRTGARILLQIAQRNNLDVDVHLALGFASHYGKLGTTEYLVEEENAIAFVFRKI</sequence>
<evidence type="ECO:0000259" key="5">
    <source>
        <dbReference type="PROSITE" id="PS50966"/>
    </source>
</evidence>
<dbReference type="RefSeq" id="XP_052114147.1">
    <property type="nucleotide sequence ID" value="XM_052258187.1"/>
</dbReference>
<evidence type="ECO:0000256" key="1">
    <source>
        <dbReference type="ARBA" id="ARBA00022723"/>
    </source>
</evidence>
<dbReference type="PROSITE" id="PS50966">
    <property type="entry name" value="ZF_SWIM"/>
    <property type="match status" value="1"/>
</dbReference>
<evidence type="ECO:0000313" key="7">
    <source>
        <dbReference type="RefSeq" id="XP_052114147.1"/>
    </source>
</evidence>
<accession>A0A9C6TPJ4</accession>
<evidence type="ECO:0000256" key="2">
    <source>
        <dbReference type="ARBA" id="ARBA00022771"/>
    </source>
</evidence>
<keyword evidence="3" id="KW-0862">Zinc</keyword>
<dbReference type="InterPro" id="IPR018289">
    <property type="entry name" value="MULE_transposase_dom"/>
</dbReference>
<dbReference type="AlphaFoldDB" id="A0A9C6TPJ4"/>
<feature type="domain" description="SWIM-type" evidence="5">
    <location>
        <begin position="539"/>
        <end position="575"/>
    </location>
</feature>
<dbReference type="Pfam" id="PF04434">
    <property type="entry name" value="SWIM"/>
    <property type="match status" value="1"/>
</dbReference>
<proteinExistence type="predicted"/>
<dbReference type="Pfam" id="PF03101">
    <property type="entry name" value="FAR1"/>
    <property type="match status" value="1"/>
</dbReference>
<evidence type="ECO:0000256" key="4">
    <source>
        <dbReference type="PROSITE-ProRule" id="PRU00325"/>
    </source>
</evidence>
<keyword evidence="1" id="KW-0479">Metal-binding</keyword>
<keyword evidence="6" id="KW-1185">Reference proteome</keyword>
<reference evidence="7" key="2">
    <citation type="submission" date="2025-08" db="UniProtKB">
        <authorList>
            <consortium name="RefSeq"/>
        </authorList>
    </citation>
    <scope>IDENTIFICATION</scope>
    <source>
        <tissue evidence="7">Whole plant</tissue>
    </source>
</reference>
<keyword evidence="2 4" id="KW-0863">Zinc-finger</keyword>
<dbReference type="PANTHER" id="PTHR47718:SF15">
    <property type="entry name" value="PROTEIN FAR1-RELATED SEQUENCE 5-LIKE"/>
    <property type="match status" value="1"/>
</dbReference>
<dbReference type="Proteomes" id="UP000515211">
    <property type="component" value="Chromosome 3"/>
</dbReference>
<reference evidence="6" key="1">
    <citation type="journal article" date="2016" name="Nat. Genet.">
        <title>The genome sequences of Arachis duranensis and Arachis ipaensis, the diploid ancestors of cultivated peanut.</title>
        <authorList>
            <person name="Bertioli D.J."/>
            <person name="Cannon S.B."/>
            <person name="Froenicke L."/>
            <person name="Huang G."/>
            <person name="Farmer A.D."/>
            <person name="Cannon E.K."/>
            <person name="Liu X."/>
            <person name="Gao D."/>
            <person name="Clevenger J."/>
            <person name="Dash S."/>
            <person name="Ren L."/>
            <person name="Moretzsohn M.C."/>
            <person name="Shirasawa K."/>
            <person name="Huang W."/>
            <person name="Vidigal B."/>
            <person name="Abernathy B."/>
            <person name="Chu Y."/>
            <person name="Niederhuth C.E."/>
            <person name="Umale P."/>
            <person name="Araujo A.C."/>
            <person name="Kozik A."/>
            <person name="Kim K.D."/>
            <person name="Burow M.D."/>
            <person name="Varshney R.K."/>
            <person name="Wang X."/>
            <person name="Zhang X."/>
            <person name="Barkley N."/>
            <person name="Guimaraes P.M."/>
            <person name="Isobe S."/>
            <person name="Guo B."/>
            <person name="Liao B."/>
            <person name="Stalker H.T."/>
            <person name="Schmitz R.J."/>
            <person name="Scheffler B.E."/>
            <person name="Leal-Bertioli S.C."/>
            <person name="Xun X."/>
            <person name="Jackson S.A."/>
            <person name="Michelmore R."/>
            <person name="Ozias-Akins P."/>
        </authorList>
    </citation>
    <scope>NUCLEOTIDE SEQUENCE [LARGE SCALE GENOMIC DNA]</scope>
    <source>
        <strain evidence="6">cv. V14167</strain>
    </source>
</reference>
<protein>
    <submittedName>
        <fullName evidence="7">Protein FAR1-RELATED SEQUENCE 5-like</fullName>
    </submittedName>
</protein>
<dbReference type="KEGG" id="adu:107477970"/>
<dbReference type="InterPro" id="IPR006564">
    <property type="entry name" value="Znf_PMZ"/>
</dbReference>
<dbReference type="Pfam" id="PF10551">
    <property type="entry name" value="MULE"/>
    <property type="match status" value="1"/>
</dbReference>
<dbReference type="GeneID" id="107477970"/>
<evidence type="ECO:0000256" key="3">
    <source>
        <dbReference type="ARBA" id="ARBA00022833"/>
    </source>
</evidence>
<organism evidence="6 7">
    <name type="scientific">Arachis duranensis</name>
    <name type="common">Wild peanut</name>
    <dbReference type="NCBI Taxonomy" id="130453"/>
    <lineage>
        <taxon>Eukaryota</taxon>
        <taxon>Viridiplantae</taxon>
        <taxon>Streptophyta</taxon>
        <taxon>Embryophyta</taxon>
        <taxon>Tracheophyta</taxon>
        <taxon>Spermatophyta</taxon>
        <taxon>Magnoliopsida</taxon>
        <taxon>eudicotyledons</taxon>
        <taxon>Gunneridae</taxon>
        <taxon>Pentapetalae</taxon>
        <taxon>rosids</taxon>
        <taxon>fabids</taxon>
        <taxon>Fabales</taxon>
        <taxon>Fabaceae</taxon>
        <taxon>Papilionoideae</taxon>
        <taxon>50 kb inversion clade</taxon>
        <taxon>dalbergioids sensu lato</taxon>
        <taxon>Dalbergieae</taxon>
        <taxon>Pterocarpus clade</taxon>
        <taxon>Arachis</taxon>
    </lineage>
</organism>
<name>A0A9C6TPJ4_ARADU</name>
<evidence type="ECO:0000313" key="6">
    <source>
        <dbReference type="Proteomes" id="UP000515211"/>
    </source>
</evidence>
<dbReference type="InterPro" id="IPR007527">
    <property type="entry name" value="Znf_SWIM"/>
</dbReference>